<evidence type="ECO:0000313" key="2">
    <source>
        <dbReference type="Proteomes" id="UP000001034"/>
    </source>
</evidence>
<evidence type="ECO:0000313" key="1">
    <source>
        <dbReference type="EMBL" id="BAG41776.1"/>
    </source>
</evidence>
<dbReference type="Proteomes" id="UP000001034">
    <property type="component" value="Segment"/>
</dbReference>
<protein>
    <submittedName>
        <fullName evidence="1">Uncharacterized protein</fullName>
    </submittedName>
</protein>
<dbReference type="KEGG" id="vg:6369792"/>
<keyword evidence="2" id="KW-1185">Reference proteome</keyword>
<dbReference type="GeneID" id="6369792"/>
<dbReference type="EMBL" id="AB366653">
    <property type="protein sequence ID" value="BAG41776.1"/>
    <property type="molecule type" value="Genomic_DNA"/>
</dbReference>
<sequence length="131" mass="14899">MHEREQGRILCSPFVTSVAHFYIRHTMQPDKREHLSVYSKLCKSCGHLDPDEPKKYSKCHHSKGNEFCPAAEVQIVVVGRALKYAKQVLAARRQRDAKGEAKILQLVTQQSAAFVERFYAYLENGVPGENP</sequence>
<reference evidence="1 2" key="1">
    <citation type="journal article" date="2010" name="Virology">
        <title>A jumbo phage infecting the phytopathogen Ralstonia solanacearum defines a new lineage of the Myoviridae family.</title>
        <authorList>
            <person name="Yamada T."/>
            <person name="Satoh S."/>
            <person name="Ishikawa H."/>
            <person name="Fujiwara A."/>
            <person name="Kawasaki T."/>
            <person name="Fujie M."/>
            <person name="Ogata H."/>
        </authorList>
    </citation>
    <scope>NUCLEOTIDE SEQUENCE [LARGE SCALE GENOMIC DNA]</scope>
</reference>
<proteinExistence type="predicted"/>
<name>B2ZYK0_9CAUD</name>
<dbReference type="RefSeq" id="YP_001950206.1">
    <property type="nucleotide sequence ID" value="NC_010811.2"/>
</dbReference>
<organism evidence="1 2">
    <name type="scientific">Ralstonia phage phiRSL1</name>
    <dbReference type="NCBI Taxonomy" id="1980924"/>
    <lineage>
        <taxon>Viruses</taxon>
        <taxon>Duplodnaviria</taxon>
        <taxon>Heunggongvirae</taxon>
        <taxon>Uroviricota</taxon>
        <taxon>Caudoviricetes</taxon>
        <taxon>Mieseafarmvirus</taxon>
        <taxon>Mieseafarmvirus RSL1</taxon>
    </lineage>
</organism>
<accession>B2ZYK0</accession>